<evidence type="ECO:0000256" key="2">
    <source>
        <dbReference type="ARBA" id="ARBA00022729"/>
    </source>
</evidence>
<dbReference type="RefSeq" id="XP_043048577.1">
    <property type="nucleotide sequence ID" value="XM_043191945.1"/>
</dbReference>
<dbReference type="Pfam" id="PF00085">
    <property type="entry name" value="Thioredoxin"/>
    <property type="match status" value="1"/>
</dbReference>
<evidence type="ECO:0000313" key="6">
    <source>
        <dbReference type="EMBL" id="KAG7193028.1"/>
    </source>
</evidence>
<organism evidence="6 7">
    <name type="scientific">Scheffersomyces spartinae</name>
    <dbReference type="NCBI Taxonomy" id="45513"/>
    <lineage>
        <taxon>Eukaryota</taxon>
        <taxon>Fungi</taxon>
        <taxon>Dikarya</taxon>
        <taxon>Ascomycota</taxon>
        <taxon>Saccharomycotina</taxon>
        <taxon>Pichiomycetes</taxon>
        <taxon>Debaryomycetaceae</taxon>
        <taxon>Scheffersomyces</taxon>
    </lineage>
</organism>
<accession>A0A9P7V890</accession>
<keyword evidence="4" id="KW-0812">Transmembrane</keyword>
<keyword evidence="4" id="KW-1133">Transmembrane helix</keyword>
<dbReference type="Proteomes" id="UP000790833">
    <property type="component" value="Unassembled WGS sequence"/>
</dbReference>
<protein>
    <recommendedName>
        <fullName evidence="5">Thioredoxin domain-containing protein</fullName>
    </recommendedName>
</protein>
<dbReference type="GO" id="GO:0003756">
    <property type="term" value="F:protein disulfide isomerase activity"/>
    <property type="evidence" value="ECO:0007669"/>
    <property type="project" value="TreeGrafter"/>
</dbReference>
<comment type="similarity">
    <text evidence="1">Belongs to the protein disulfide isomerase family.</text>
</comment>
<feature type="domain" description="Thioredoxin" evidence="5">
    <location>
        <begin position="82"/>
        <end position="248"/>
    </location>
</feature>
<name>A0A9P7V890_9ASCO</name>
<feature type="transmembrane region" description="Helical" evidence="4">
    <location>
        <begin position="747"/>
        <end position="770"/>
    </location>
</feature>
<dbReference type="InterPro" id="IPR013766">
    <property type="entry name" value="Thioredoxin_domain"/>
</dbReference>
<dbReference type="Gene3D" id="3.40.30.10">
    <property type="entry name" value="Glutaredoxin"/>
    <property type="match status" value="1"/>
</dbReference>
<dbReference type="AlphaFoldDB" id="A0A9P7V890"/>
<feature type="region of interest" description="Disordered" evidence="3">
    <location>
        <begin position="24"/>
        <end position="98"/>
    </location>
</feature>
<dbReference type="EMBL" id="JAHMUF010000014">
    <property type="protein sequence ID" value="KAG7193028.1"/>
    <property type="molecule type" value="Genomic_DNA"/>
</dbReference>
<dbReference type="SUPFAM" id="SSF52833">
    <property type="entry name" value="Thioredoxin-like"/>
    <property type="match status" value="1"/>
</dbReference>
<dbReference type="PANTHER" id="PTHR45672">
    <property type="entry name" value="PROTEIN DISULFIDE-ISOMERASE C17H9.14C-RELATED"/>
    <property type="match status" value="1"/>
</dbReference>
<feature type="region of interest" description="Disordered" evidence="3">
    <location>
        <begin position="183"/>
        <end position="216"/>
    </location>
</feature>
<dbReference type="PANTHER" id="PTHR45672:SF3">
    <property type="entry name" value="THIOREDOXIN DOMAIN-CONTAINING PROTEIN 5"/>
    <property type="match status" value="1"/>
</dbReference>
<evidence type="ECO:0000256" key="4">
    <source>
        <dbReference type="SAM" id="Phobius"/>
    </source>
</evidence>
<keyword evidence="7" id="KW-1185">Reference proteome</keyword>
<dbReference type="CDD" id="cd02961">
    <property type="entry name" value="PDI_a_family"/>
    <property type="match status" value="1"/>
</dbReference>
<dbReference type="GeneID" id="66114517"/>
<dbReference type="PROSITE" id="PS51352">
    <property type="entry name" value="THIOREDOXIN_2"/>
    <property type="match status" value="1"/>
</dbReference>
<sequence length="803" mass="92237">MRLAATIWGASIEKDNGAQVANINEDGLNKQKGAPDSEEKKSTKGKENVQAKLNKEVSKNNKVKVKGETSDKSKGKSEKDDDEEKDKSEEKDQTVSDIKIPPMLTMDTFDKEVGKTLTLVEFFSPLCSHCKHFAPTWEKIYREFKPEMERLQIDMRQVDCVVSGDLCNREQVMAYPDLRLYHSNPNADVKSSAEDDKDRNNKKKKKKESTSKHLATFPKGRLRTEENIKKFLRNSASEYNDGIDIMSSSKMLNTDELLHIASGAIDEPYFVAFFPCTEKEWKDTDKTGKSMFSRNCLECGSSKLIWDKLSNKVPMKTGHFSCLTNPNACISFDLASSTYSDNESTPKYMMFLPKKVAHVGKIDYKKPIATFKGLKLFAEKIYSNYHYRLSSGETLRRDKTVVTELSDPIEYEYPLENKISLVYYHDQTIVEEDKSLLPYILEYIADSPFNFDLRICKFDNVEKLLNEQNHAIVNYANLLQKDEAKKIEYDEKMNIMTGYTTKPTLLMFHENSLINHVFHSYAPEDIRSFKKVKKFLDLNKFPLHQELTPALIPQYFNPKAKKQDDLQGKVVVVFLDTKDEKQTNDALSKIALAAHSYHLSHQKYYYDEVLEGRKLKIEKTKKLKLKKQKGDNSVDVVSAMKEEVPHNFDLNRVLFVFIDLSSDVFAEEGSIWNIDNKQYAKGDAVILSNDNKYMWETDLNGTRLRNDPERVTEVLLSLLDPNLANGRKAAWRLVGSPFNNSVPFMNYIHMHGFLGYLGLFIALWSCLSLLRGSRRRRRSRHNGNSSLVRQGIIGNHINSPKKD</sequence>
<dbReference type="OrthoDB" id="72053at2759"/>
<keyword evidence="2" id="KW-0732">Signal</keyword>
<dbReference type="InterPro" id="IPR036249">
    <property type="entry name" value="Thioredoxin-like_sf"/>
</dbReference>
<dbReference type="GO" id="GO:0006457">
    <property type="term" value="P:protein folding"/>
    <property type="evidence" value="ECO:0007669"/>
    <property type="project" value="TreeGrafter"/>
</dbReference>
<feature type="compositionally biased region" description="Basic and acidic residues" evidence="3">
    <location>
        <begin position="27"/>
        <end position="94"/>
    </location>
</feature>
<keyword evidence="4" id="KW-0472">Membrane</keyword>
<dbReference type="GO" id="GO:0005783">
    <property type="term" value="C:endoplasmic reticulum"/>
    <property type="evidence" value="ECO:0007669"/>
    <property type="project" value="TreeGrafter"/>
</dbReference>
<evidence type="ECO:0000313" key="7">
    <source>
        <dbReference type="Proteomes" id="UP000790833"/>
    </source>
</evidence>
<evidence type="ECO:0000256" key="3">
    <source>
        <dbReference type="SAM" id="MobiDB-lite"/>
    </source>
</evidence>
<comment type="caution">
    <text evidence="6">The sequence shown here is derived from an EMBL/GenBank/DDBJ whole genome shotgun (WGS) entry which is preliminary data.</text>
</comment>
<proteinExistence type="inferred from homology"/>
<gene>
    <name evidence="6" type="ORF">KQ657_001143</name>
</gene>
<dbReference type="InterPro" id="IPR051063">
    <property type="entry name" value="PDI"/>
</dbReference>
<evidence type="ECO:0000256" key="1">
    <source>
        <dbReference type="ARBA" id="ARBA00006347"/>
    </source>
</evidence>
<reference evidence="6" key="1">
    <citation type="submission" date="2021-03" db="EMBL/GenBank/DDBJ databases">
        <authorList>
            <person name="Palmer J.M."/>
        </authorList>
    </citation>
    <scope>NUCLEOTIDE SEQUENCE</scope>
    <source>
        <strain evidence="6">ARV_011</strain>
    </source>
</reference>
<evidence type="ECO:0000259" key="5">
    <source>
        <dbReference type="PROSITE" id="PS51352"/>
    </source>
</evidence>